<feature type="region of interest" description="Disordered" evidence="1">
    <location>
        <begin position="87"/>
        <end position="109"/>
    </location>
</feature>
<dbReference type="AlphaFoldDB" id="A0A195DM04"/>
<organism evidence="2 3">
    <name type="scientific">Trachymyrmex cornetzi</name>
    <dbReference type="NCBI Taxonomy" id="471704"/>
    <lineage>
        <taxon>Eukaryota</taxon>
        <taxon>Metazoa</taxon>
        <taxon>Ecdysozoa</taxon>
        <taxon>Arthropoda</taxon>
        <taxon>Hexapoda</taxon>
        <taxon>Insecta</taxon>
        <taxon>Pterygota</taxon>
        <taxon>Neoptera</taxon>
        <taxon>Endopterygota</taxon>
        <taxon>Hymenoptera</taxon>
        <taxon>Apocrita</taxon>
        <taxon>Aculeata</taxon>
        <taxon>Formicoidea</taxon>
        <taxon>Formicidae</taxon>
        <taxon>Myrmicinae</taxon>
        <taxon>Trachymyrmex</taxon>
    </lineage>
</organism>
<keyword evidence="3" id="KW-1185">Reference proteome</keyword>
<evidence type="ECO:0000256" key="1">
    <source>
        <dbReference type="SAM" id="MobiDB-lite"/>
    </source>
</evidence>
<name>A0A195DM04_9HYME</name>
<reference evidence="2 3" key="1">
    <citation type="submission" date="2015-09" db="EMBL/GenBank/DDBJ databases">
        <title>Trachymyrmex cornetzi WGS genome.</title>
        <authorList>
            <person name="Nygaard S."/>
            <person name="Hu H."/>
            <person name="Boomsma J."/>
            <person name="Zhang G."/>
        </authorList>
    </citation>
    <scope>NUCLEOTIDE SEQUENCE [LARGE SCALE GENOMIC DNA]</scope>
    <source>
        <strain evidence="2">Tcor2-1</strain>
        <tissue evidence="2">Whole body</tissue>
    </source>
</reference>
<evidence type="ECO:0000313" key="3">
    <source>
        <dbReference type="Proteomes" id="UP000078492"/>
    </source>
</evidence>
<dbReference type="Proteomes" id="UP000078492">
    <property type="component" value="Unassembled WGS sequence"/>
</dbReference>
<dbReference type="EMBL" id="KQ980762">
    <property type="protein sequence ID" value="KYN13524.1"/>
    <property type="molecule type" value="Genomic_DNA"/>
</dbReference>
<gene>
    <name evidence="2" type="ORF">ALC57_14229</name>
</gene>
<accession>A0A195DM04</accession>
<sequence>MVLLTLTDIYFQRGHTQNSNESFNSTIWRLALKHLSGAKIIEIAAFVAACAFNKGSGVLKIMQLLKINNGQHRNIFVNNYDEQRVAGQEQRRLSSTKKARTARRLQLTR</sequence>
<feature type="compositionally biased region" description="Basic residues" evidence="1">
    <location>
        <begin position="94"/>
        <end position="103"/>
    </location>
</feature>
<evidence type="ECO:0000313" key="2">
    <source>
        <dbReference type="EMBL" id="KYN13524.1"/>
    </source>
</evidence>
<proteinExistence type="predicted"/>
<protein>
    <submittedName>
        <fullName evidence="2">Uncharacterized protein</fullName>
    </submittedName>
</protein>